<evidence type="ECO:0000313" key="3">
    <source>
        <dbReference type="Proteomes" id="UP001349994"/>
    </source>
</evidence>
<dbReference type="Proteomes" id="UP001349994">
    <property type="component" value="Unassembled WGS sequence"/>
</dbReference>
<comment type="caution">
    <text evidence="2">The sequence shown here is derived from an EMBL/GenBank/DDBJ whole genome shotgun (WGS) entry which is preliminary data.</text>
</comment>
<accession>A0ABU6IG22</accession>
<evidence type="ECO:0000259" key="1">
    <source>
        <dbReference type="Pfam" id="PF17761"/>
    </source>
</evidence>
<dbReference type="EMBL" id="JAYMFF010000003">
    <property type="protein sequence ID" value="MEC4175382.1"/>
    <property type="molecule type" value="Genomic_DNA"/>
</dbReference>
<dbReference type="PANTHER" id="PTHR30547">
    <property type="entry name" value="UNCHARACTERIZED PROTEIN YHCG-RELATED"/>
    <property type="match status" value="1"/>
</dbReference>
<dbReference type="InterPro" id="IPR053148">
    <property type="entry name" value="PD-DEXK-like_domain"/>
</dbReference>
<evidence type="ECO:0000313" key="2">
    <source>
        <dbReference type="EMBL" id="MEC4175382.1"/>
    </source>
</evidence>
<dbReference type="PANTHER" id="PTHR30547:SF0">
    <property type="entry name" value="BLR8175 PROTEIN"/>
    <property type="match status" value="1"/>
</dbReference>
<dbReference type="Pfam" id="PF17761">
    <property type="entry name" value="DUF1016_N"/>
    <property type="match status" value="1"/>
</dbReference>
<keyword evidence="3" id="KW-1185">Reference proteome</keyword>
<name>A0ABU6IG22_9ACTN</name>
<gene>
    <name evidence="2" type="ORF">VIN30_02830</name>
</gene>
<dbReference type="InterPro" id="IPR041527">
    <property type="entry name" value="YhcG_N"/>
</dbReference>
<feature type="domain" description="YhcG N-terminal" evidence="1">
    <location>
        <begin position="14"/>
        <end position="112"/>
    </location>
</feature>
<reference evidence="2 3" key="1">
    <citation type="submission" date="2024-01" db="EMBL/GenBank/DDBJ databases">
        <title>novel species in genus Adlercreutzia.</title>
        <authorList>
            <person name="Liu X."/>
        </authorList>
    </citation>
    <scope>NUCLEOTIDE SEQUENCE [LARGE SCALE GENOMIC DNA]</scope>
    <source>
        <strain evidence="2 3">R7</strain>
    </source>
</reference>
<sequence>MLANDSEYIDVLKKIKADIAETQRKAASDVNSRIIQLYWRIGSELNKRAVWGSKHIDSLSRDIRAAFPGIAGFSVRNLKYMKKFAAEIDEELCSSCCTIPWGHVMVLLDKTAPGDRRN</sequence>
<proteinExistence type="predicted"/>
<protein>
    <submittedName>
        <fullName evidence="2">DUF1016 N-terminal domain-containing protein</fullName>
    </submittedName>
</protein>
<organism evidence="2 3">
    <name type="scientific">Adlercreutzia wanghongyangiae</name>
    <dbReference type="NCBI Taxonomy" id="3111451"/>
    <lineage>
        <taxon>Bacteria</taxon>
        <taxon>Bacillati</taxon>
        <taxon>Actinomycetota</taxon>
        <taxon>Coriobacteriia</taxon>
        <taxon>Eggerthellales</taxon>
        <taxon>Eggerthellaceae</taxon>
        <taxon>Adlercreutzia</taxon>
    </lineage>
</organism>